<protein>
    <submittedName>
        <fullName evidence="3">ABC transporter substrate-binding protein</fullName>
    </submittedName>
</protein>
<evidence type="ECO:0000256" key="1">
    <source>
        <dbReference type="SAM" id="MobiDB-lite"/>
    </source>
</evidence>
<evidence type="ECO:0000313" key="3">
    <source>
        <dbReference type="EMBL" id="MFC7602805.1"/>
    </source>
</evidence>
<accession>A0ABW2T2C3</accession>
<name>A0ABW2T2C3_9ACTN</name>
<dbReference type="Proteomes" id="UP001596514">
    <property type="component" value="Unassembled WGS sequence"/>
</dbReference>
<feature type="region of interest" description="Disordered" evidence="1">
    <location>
        <begin position="1"/>
        <end position="23"/>
    </location>
</feature>
<dbReference type="SUPFAM" id="SSF53850">
    <property type="entry name" value="Periplasmic binding protein-like II"/>
    <property type="match status" value="1"/>
</dbReference>
<gene>
    <name evidence="3" type="ORF">ACFQVD_22125</name>
</gene>
<dbReference type="InterPro" id="IPR007210">
    <property type="entry name" value="ABC_Gly_betaine_transp_sub-bd"/>
</dbReference>
<comment type="caution">
    <text evidence="3">The sequence shown here is derived from an EMBL/GenBank/DDBJ whole genome shotgun (WGS) entry which is preliminary data.</text>
</comment>
<evidence type="ECO:0000313" key="4">
    <source>
        <dbReference type="Proteomes" id="UP001596514"/>
    </source>
</evidence>
<dbReference type="Gene3D" id="3.40.190.10">
    <property type="entry name" value="Periplasmic binding protein-like II"/>
    <property type="match status" value="1"/>
</dbReference>
<dbReference type="EMBL" id="JBHTEE010000001">
    <property type="protein sequence ID" value="MFC7602805.1"/>
    <property type="molecule type" value="Genomic_DNA"/>
</dbReference>
<dbReference type="Gene3D" id="3.40.190.100">
    <property type="entry name" value="Glycine betaine-binding periplasmic protein, domain 2"/>
    <property type="match status" value="1"/>
</dbReference>
<organism evidence="3 4">
    <name type="scientific">Streptosporangium amethystogenes subsp. fukuiense</name>
    <dbReference type="NCBI Taxonomy" id="698418"/>
    <lineage>
        <taxon>Bacteria</taxon>
        <taxon>Bacillati</taxon>
        <taxon>Actinomycetota</taxon>
        <taxon>Actinomycetes</taxon>
        <taxon>Streptosporangiales</taxon>
        <taxon>Streptosporangiaceae</taxon>
        <taxon>Streptosporangium</taxon>
    </lineage>
</organism>
<proteinExistence type="predicted"/>
<feature type="domain" description="ABC-type glycine betaine transport system substrate-binding" evidence="2">
    <location>
        <begin position="62"/>
        <end position="328"/>
    </location>
</feature>
<keyword evidence="4" id="KW-1185">Reference proteome</keyword>
<dbReference type="CDD" id="cd13643">
    <property type="entry name" value="PBP2_BCP_2"/>
    <property type="match status" value="1"/>
</dbReference>
<dbReference type="Pfam" id="PF04069">
    <property type="entry name" value="OpuAC"/>
    <property type="match status" value="1"/>
</dbReference>
<reference evidence="4" key="1">
    <citation type="journal article" date="2019" name="Int. J. Syst. Evol. Microbiol.">
        <title>The Global Catalogue of Microorganisms (GCM) 10K type strain sequencing project: providing services to taxonomists for standard genome sequencing and annotation.</title>
        <authorList>
            <consortium name="The Broad Institute Genomics Platform"/>
            <consortium name="The Broad Institute Genome Sequencing Center for Infectious Disease"/>
            <person name="Wu L."/>
            <person name="Ma J."/>
        </authorList>
    </citation>
    <scope>NUCLEOTIDE SEQUENCE [LARGE SCALE GENOMIC DNA]</scope>
    <source>
        <strain evidence="4">JCM 10083</strain>
    </source>
</reference>
<dbReference type="RefSeq" id="WP_343971998.1">
    <property type="nucleotide sequence ID" value="NZ_BAAAGK010000090.1"/>
</dbReference>
<sequence>MATPGDAASQVRGPRPPTRPPALGRLSALTRVAVLGAVTALVLPLTSCTGEQPSASAADNGPVRIAVNGWAGYEAGAAVLGRLLTTELGYPVQTVKLNEAQSWEGLEKGTVDVIVENWGREAEKQIYIEEKKVAVSAGRNGSRGVIGWYVPQWMVDEYPDITDWRQLNKYAHLFKTDKSGNLGQLLDGDASYVTHDEALVRNLDLDYKVVYAGSEKALIEAARRATRDRTPLLMYFYQPQWLFTQVKLAKVNLPPYAIGCDADPAKVRCDYPPYLLDKIVSRRFADTGGGAYELVRNFTWTNDQQNAVANDMTENGLDADRAAQKWIDANRIIWKEWLPD</sequence>
<evidence type="ECO:0000259" key="2">
    <source>
        <dbReference type="Pfam" id="PF04069"/>
    </source>
</evidence>